<accession>A0A562NQN4</accession>
<gene>
    <name evidence="2" type="ORF">IQ24_02035</name>
</gene>
<dbReference type="Proteomes" id="UP000316225">
    <property type="component" value="Unassembled WGS sequence"/>
</dbReference>
<name>A0A562NQN4_9RHOB</name>
<reference evidence="2 3" key="1">
    <citation type="journal article" date="2015" name="Stand. Genomic Sci.">
        <title>Genomic Encyclopedia of Bacterial and Archaeal Type Strains, Phase III: the genomes of soil and plant-associated and newly described type strains.</title>
        <authorList>
            <person name="Whitman W.B."/>
            <person name="Woyke T."/>
            <person name="Klenk H.P."/>
            <person name="Zhou Y."/>
            <person name="Lilburn T.G."/>
            <person name="Beck B.J."/>
            <person name="De Vos P."/>
            <person name="Vandamme P."/>
            <person name="Eisen J.A."/>
            <person name="Garrity G."/>
            <person name="Hugenholtz P."/>
            <person name="Kyrpides N.C."/>
        </authorList>
    </citation>
    <scope>NUCLEOTIDE SEQUENCE [LARGE SCALE GENOMIC DNA]</scope>
    <source>
        <strain evidence="2 3">CGMCC 1.5364</strain>
    </source>
</reference>
<feature type="region of interest" description="Disordered" evidence="1">
    <location>
        <begin position="32"/>
        <end position="75"/>
    </location>
</feature>
<proteinExistence type="predicted"/>
<comment type="caution">
    <text evidence="2">The sequence shown here is derived from an EMBL/GenBank/DDBJ whole genome shotgun (WGS) entry which is preliminary data.</text>
</comment>
<keyword evidence="3" id="KW-1185">Reference proteome</keyword>
<protein>
    <submittedName>
        <fullName evidence="2">Uncharacterized protein</fullName>
    </submittedName>
</protein>
<evidence type="ECO:0000313" key="2">
    <source>
        <dbReference type="EMBL" id="TWI34517.1"/>
    </source>
</evidence>
<dbReference type="OrthoDB" id="7776926at2"/>
<evidence type="ECO:0000256" key="1">
    <source>
        <dbReference type="SAM" id="MobiDB-lite"/>
    </source>
</evidence>
<dbReference type="RefSeq" id="WP_145397842.1">
    <property type="nucleotide sequence ID" value="NZ_VLKU01000005.1"/>
</dbReference>
<sequence>MFATTAAAVPRPGGLGITTTATVARSHEILAQAKPSDLRPVEQSSDPQGAGLGREHAQLPQKRPMARGQGVGQAEVPQDRAIFRAQVIKVLMALHQDDQSFQNALKRGTIIIRATSDPSPQHLRLEHSYEVYRKAAREAVRQAEAQNARPDRSLPRRIGPQDFIAWWPGQRL</sequence>
<evidence type="ECO:0000313" key="3">
    <source>
        <dbReference type="Proteomes" id="UP000316225"/>
    </source>
</evidence>
<dbReference type="AlphaFoldDB" id="A0A562NQN4"/>
<organism evidence="2 3">
    <name type="scientific">Paracoccus sulfuroxidans</name>
    <dbReference type="NCBI Taxonomy" id="384678"/>
    <lineage>
        <taxon>Bacteria</taxon>
        <taxon>Pseudomonadati</taxon>
        <taxon>Pseudomonadota</taxon>
        <taxon>Alphaproteobacteria</taxon>
        <taxon>Rhodobacterales</taxon>
        <taxon>Paracoccaceae</taxon>
        <taxon>Paracoccus</taxon>
    </lineage>
</organism>
<dbReference type="EMBL" id="VLKU01000005">
    <property type="protein sequence ID" value="TWI34517.1"/>
    <property type="molecule type" value="Genomic_DNA"/>
</dbReference>